<dbReference type="RefSeq" id="WP_135478477.1">
    <property type="nucleotide sequence ID" value="NZ_SIJK02000020.1"/>
</dbReference>
<keyword evidence="3" id="KW-0143">Chaperone</keyword>
<dbReference type="Proteomes" id="UP001193081">
    <property type="component" value="Unassembled WGS sequence"/>
</dbReference>
<dbReference type="InterPro" id="IPR013126">
    <property type="entry name" value="Hsp_70_fam"/>
</dbReference>
<organism evidence="4 5">
    <name type="scientific">Candidatus Chloroploca mongolica</name>
    <dbReference type="NCBI Taxonomy" id="2528176"/>
    <lineage>
        <taxon>Bacteria</taxon>
        <taxon>Bacillati</taxon>
        <taxon>Chloroflexota</taxon>
        <taxon>Chloroflexia</taxon>
        <taxon>Chloroflexales</taxon>
        <taxon>Chloroflexineae</taxon>
        <taxon>Oscillochloridaceae</taxon>
        <taxon>Candidatus Chloroploca</taxon>
    </lineage>
</organism>
<keyword evidence="2" id="KW-0067">ATP-binding</keyword>
<dbReference type="CDD" id="cd10170">
    <property type="entry name" value="ASKHA_NBD_HSP70"/>
    <property type="match status" value="1"/>
</dbReference>
<evidence type="ECO:0000313" key="4">
    <source>
        <dbReference type="EMBL" id="MBP1466480.1"/>
    </source>
</evidence>
<evidence type="ECO:0000256" key="2">
    <source>
        <dbReference type="ARBA" id="ARBA00022840"/>
    </source>
</evidence>
<evidence type="ECO:0000256" key="3">
    <source>
        <dbReference type="ARBA" id="ARBA00023186"/>
    </source>
</evidence>
<protein>
    <submittedName>
        <fullName evidence="4">Hsp70 family protein</fullName>
    </submittedName>
</protein>
<evidence type="ECO:0000256" key="1">
    <source>
        <dbReference type="ARBA" id="ARBA00022741"/>
    </source>
</evidence>
<reference evidence="4 5" key="1">
    <citation type="submission" date="2021-03" db="EMBL/GenBank/DDBJ databases">
        <authorList>
            <person name="Grouzdev D.S."/>
        </authorList>
    </citation>
    <scope>NUCLEOTIDE SEQUENCE [LARGE SCALE GENOMIC DNA]</scope>
    <source>
        <strain evidence="4 5">M50-1</strain>
    </source>
</reference>
<proteinExistence type="predicted"/>
<dbReference type="Pfam" id="PF00012">
    <property type="entry name" value="HSP70"/>
    <property type="match status" value="1"/>
</dbReference>
<accession>A0ABS4DAK9</accession>
<gene>
    <name evidence="4" type="ORF">EYB53_012265</name>
</gene>
<evidence type="ECO:0000313" key="5">
    <source>
        <dbReference type="Proteomes" id="UP001193081"/>
    </source>
</evidence>
<sequence>MNIGVDLGTTYTKIAFFNQEGQLEQFRYPVPPNDHPYVPTAVAYHTRNQHQIISIGEAARSDAVNEEGSVFCENMKMLLPLKQEVDWKQHGWTANASPFQVMRDYLNYLLRESEHSFERRHGSIRRMVVSVPELWQRQTNVGAEALRQILVDDLQLPVDHLQSEPVCAAAYYIWHAKPDLSHPLHLLICDMGGGTFDMVLCRVSKTAHRYTIRVLDFHGSGQSGLGSAGVAFDQHVVRKVYQKSAKKFDPLDPEVVEDILAFEKVKLEKHHEAKRRFEQYDDPDLIDTPFYRWKRKYKITIDEVRESFSSIRTGMTKVIDELVNRARQQEWPIDRVVLVGGFSQFPLVEEAILDCLGIQDANDRRLDQTTLNNDQRFYAVSRGAALIANECVQIEEYYPHTLELLIHRQRPTLDQLALQIVEAGRMLAGRLQPYYAQRDGKDVIIDVQQQTYGKLPVQLRLMGTGTPIGLETSMTEFPPPGRYRVGVLVDRANLGILVFDPVSGGTQCHYPLGNISPEMPIEEA</sequence>
<dbReference type="PANTHER" id="PTHR42749:SF1">
    <property type="entry name" value="CELL SHAPE-DETERMINING PROTEIN MREB"/>
    <property type="match status" value="1"/>
</dbReference>
<dbReference type="PRINTS" id="PR00301">
    <property type="entry name" value="HEATSHOCK70"/>
</dbReference>
<comment type="caution">
    <text evidence="4">The sequence shown here is derived from an EMBL/GenBank/DDBJ whole genome shotgun (WGS) entry which is preliminary data.</text>
</comment>
<dbReference type="EMBL" id="SIJK02000020">
    <property type="protein sequence ID" value="MBP1466480.1"/>
    <property type="molecule type" value="Genomic_DNA"/>
</dbReference>
<keyword evidence="5" id="KW-1185">Reference proteome</keyword>
<dbReference type="PANTHER" id="PTHR42749">
    <property type="entry name" value="CELL SHAPE-DETERMINING PROTEIN MREB"/>
    <property type="match status" value="1"/>
</dbReference>
<keyword evidence="1" id="KW-0547">Nucleotide-binding</keyword>
<dbReference type="Gene3D" id="3.90.640.10">
    <property type="entry name" value="Actin, Chain A, domain 4"/>
    <property type="match status" value="1"/>
</dbReference>
<dbReference type="InterPro" id="IPR043129">
    <property type="entry name" value="ATPase_NBD"/>
</dbReference>
<dbReference type="SUPFAM" id="SSF53067">
    <property type="entry name" value="Actin-like ATPase domain"/>
    <property type="match status" value="2"/>
</dbReference>
<name>A0ABS4DAK9_9CHLR</name>
<dbReference type="Gene3D" id="3.30.420.40">
    <property type="match status" value="2"/>
</dbReference>